<evidence type="ECO:0000256" key="6">
    <source>
        <dbReference type="ARBA" id="ARBA00048782"/>
    </source>
</evidence>
<dbReference type="InterPro" id="IPR002569">
    <property type="entry name" value="Met_Sox_Rdtase_MsrA_dom"/>
</dbReference>
<comment type="similarity">
    <text evidence="1">Belongs to the MsrA Met sulfoxide reductase family.</text>
</comment>
<dbReference type="OrthoDB" id="77405at2759"/>
<name>A0A1Y2G035_9BASI</name>
<dbReference type="SUPFAM" id="SSF55068">
    <property type="entry name" value="Peptide methionine sulfoxide reductase"/>
    <property type="match status" value="1"/>
</dbReference>
<dbReference type="GO" id="GO:0034599">
    <property type="term" value="P:cellular response to oxidative stress"/>
    <property type="evidence" value="ECO:0007669"/>
    <property type="project" value="UniProtKB-ARBA"/>
</dbReference>
<dbReference type="Pfam" id="PF01625">
    <property type="entry name" value="PMSR"/>
    <property type="match status" value="1"/>
</dbReference>
<keyword evidence="3" id="KW-0560">Oxidoreductase</keyword>
<dbReference type="FunFam" id="3.30.1060.10:FF:000006">
    <property type="entry name" value="Peptide methionine sulfoxide reductase"/>
    <property type="match status" value="1"/>
</dbReference>
<gene>
    <name evidence="8" type="ORF">BCR35DRAFT_301181</name>
</gene>
<comment type="catalytic activity">
    <reaction evidence="5">
        <text>L-methionyl-[protein] + [thioredoxin]-disulfide + H2O = L-methionyl-(S)-S-oxide-[protein] + [thioredoxin]-dithiol</text>
        <dbReference type="Rhea" id="RHEA:14217"/>
        <dbReference type="Rhea" id="RHEA-COMP:10698"/>
        <dbReference type="Rhea" id="RHEA-COMP:10700"/>
        <dbReference type="Rhea" id="RHEA-COMP:12313"/>
        <dbReference type="Rhea" id="RHEA-COMP:12315"/>
        <dbReference type="ChEBI" id="CHEBI:15377"/>
        <dbReference type="ChEBI" id="CHEBI:16044"/>
        <dbReference type="ChEBI" id="CHEBI:29950"/>
        <dbReference type="ChEBI" id="CHEBI:44120"/>
        <dbReference type="ChEBI" id="CHEBI:50058"/>
        <dbReference type="EC" id="1.8.4.11"/>
    </reaction>
</comment>
<evidence type="ECO:0000313" key="9">
    <source>
        <dbReference type="Proteomes" id="UP000193467"/>
    </source>
</evidence>
<dbReference type="HAMAP" id="MF_01401">
    <property type="entry name" value="MsrA"/>
    <property type="match status" value="1"/>
</dbReference>
<dbReference type="FunCoup" id="A0A1Y2G035">
    <property type="interactions" value="398"/>
</dbReference>
<accession>A0A1Y2G035</accession>
<organism evidence="8 9">
    <name type="scientific">Leucosporidium creatinivorum</name>
    <dbReference type="NCBI Taxonomy" id="106004"/>
    <lineage>
        <taxon>Eukaryota</taxon>
        <taxon>Fungi</taxon>
        <taxon>Dikarya</taxon>
        <taxon>Basidiomycota</taxon>
        <taxon>Pucciniomycotina</taxon>
        <taxon>Microbotryomycetes</taxon>
        <taxon>Leucosporidiales</taxon>
        <taxon>Leucosporidium</taxon>
    </lineage>
</organism>
<dbReference type="NCBIfam" id="TIGR00401">
    <property type="entry name" value="msrA"/>
    <property type="match status" value="1"/>
</dbReference>
<evidence type="ECO:0000256" key="2">
    <source>
        <dbReference type="ARBA" id="ARBA00012502"/>
    </source>
</evidence>
<dbReference type="InterPro" id="IPR036509">
    <property type="entry name" value="Met_Sox_Rdtase_MsrA_sf"/>
</dbReference>
<dbReference type="GO" id="GO:0008113">
    <property type="term" value="F:peptide-methionine (S)-S-oxide reductase activity"/>
    <property type="evidence" value="ECO:0007669"/>
    <property type="project" value="UniProtKB-EC"/>
</dbReference>
<evidence type="ECO:0000256" key="4">
    <source>
        <dbReference type="ARBA" id="ARBA00030643"/>
    </source>
</evidence>
<proteinExistence type="inferred from homology"/>
<dbReference type="PANTHER" id="PTHR43774">
    <property type="entry name" value="PEPTIDE METHIONINE SULFOXIDE REDUCTASE"/>
    <property type="match status" value="1"/>
</dbReference>
<evidence type="ECO:0000256" key="5">
    <source>
        <dbReference type="ARBA" id="ARBA00047806"/>
    </source>
</evidence>
<evidence type="ECO:0000313" key="8">
    <source>
        <dbReference type="EMBL" id="ORY88830.1"/>
    </source>
</evidence>
<evidence type="ECO:0000256" key="1">
    <source>
        <dbReference type="ARBA" id="ARBA00005591"/>
    </source>
</evidence>
<dbReference type="PANTHER" id="PTHR43774:SF1">
    <property type="entry name" value="PEPTIDE METHIONINE SULFOXIDE REDUCTASE MSRA 2"/>
    <property type="match status" value="1"/>
</dbReference>
<dbReference type="EC" id="1.8.4.11" evidence="2"/>
<reference evidence="8 9" key="1">
    <citation type="submission" date="2016-07" db="EMBL/GenBank/DDBJ databases">
        <title>Pervasive Adenine N6-methylation of Active Genes in Fungi.</title>
        <authorList>
            <consortium name="DOE Joint Genome Institute"/>
            <person name="Mondo S.J."/>
            <person name="Dannebaum R.O."/>
            <person name="Kuo R.C."/>
            <person name="Labutti K."/>
            <person name="Haridas S."/>
            <person name="Kuo A."/>
            <person name="Salamov A."/>
            <person name="Ahrendt S.R."/>
            <person name="Lipzen A."/>
            <person name="Sullivan W."/>
            <person name="Andreopoulos W.B."/>
            <person name="Clum A."/>
            <person name="Lindquist E."/>
            <person name="Daum C."/>
            <person name="Ramamoorthy G.K."/>
            <person name="Gryganskyi A."/>
            <person name="Culley D."/>
            <person name="Magnuson J.K."/>
            <person name="James T.Y."/>
            <person name="O'Malley M.A."/>
            <person name="Stajich J.E."/>
            <person name="Spatafora J.W."/>
            <person name="Visel A."/>
            <person name="Grigoriev I.V."/>
        </authorList>
    </citation>
    <scope>NUCLEOTIDE SEQUENCE [LARGE SCALE GENOMIC DNA]</scope>
    <source>
        <strain evidence="8 9">62-1032</strain>
    </source>
</reference>
<evidence type="ECO:0000259" key="7">
    <source>
        <dbReference type="Pfam" id="PF01625"/>
    </source>
</evidence>
<keyword evidence="9" id="KW-1185">Reference proteome</keyword>
<dbReference type="Proteomes" id="UP000193467">
    <property type="component" value="Unassembled WGS sequence"/>
</dbReference>
<sequence length="203" mass="23047">MLRHLKTLFATPVLYAYSGPTVPTAINSQRALATMSASSEQAIFANGCFWGTEHMFRKHFTNKGLIDAKVGYIGGQSEDPTYRQVCSGTTNHAEALKVEFDPSKVSYAELVEFHYRMHDPTQVNGQGPDIGTQYRSAIFFLSPEQEQTAQKVTAEVQEQHFPKDKIATKIEPAGKWWNAEDYHQEYLHHNPTGYECPSHRLHW</sequence>
<dbReference type="Gene3D" id="3.30.1060.10">
    <property type="entry name" value="Peptide methionine sulphoxide reductase MsrA"/>
    <property type="match status" value="1"/>
</dbReference>
<dbReference type="InParanoid" id="A0A1Y2G035"/>
<dbReference type="EMBL" id="MCGR01000008">
    <property type="protein sequence ID" value="ORY88830.1"/>
    <property type="molecule type" value="Genomic_DNA"/>
</dbReference>
<protein>
    <recommendedName>
        <fullName evidence="2">peptide-methionine (S)-S-oxide reductase</fullName>
        <ecNumber evidence="2">1.8.4.11</ecNumber>
    </recommendedName>
    <alternativeName>
        <fullName evidence="4">Peptide-methionine (S)-S-oxide reductase</fullName>
    </alternativeName>
</protein>
<comment type="caution">
    <text evidence="8">The sequence shown here is derived from an EMBL/GenBank/DDBJ whole genome shotgun (WGS) entry which is preliminary data.</text>
</comment>
<evidence type="ECO:0000256" key="3">
    <source>
        <dbReference type="ARBA" id="ARBA00023002"/>
    </source>
</evidence>
<feature type="domain" description="Peptide methionine sulphoxide reductase MsrA" evidence="7">
    <location>
        <begin position="41"/>
        <end position="196"/>
    </location>
</feature>
<comment type="catalytic activity">
    <reaction evidence="6">
        <text>[thioredoxin]-disulfide + L-methionine + H2O = L-methionine (S)-S-oxide + [thioredoxin]-dithiol</text>
        <dbReference type="Rhea" id="RHEA:19993"/>
        <dbReference type="Rhea" id="RHEA-COMP:10698"/>
        <dbReference type="Rhea" id="RHEA-COMP:10700"/>
        <dbReference type="ChEBI" id="CHEBI:15377"/>
        <dbReference type="ChEBI" id="CHEBI:29950"/>
        <dbReference type="ChEBI" id="CHEBI:50058"/>
        <dbReference type="ChEBI" id="CHEBI:57844"/>
        <dbReference type="ChEBI" id="CHEBI:58772"/>
        <dbReference type="EC" id="1.8.4.11"/>
    </reaction>
</comment>
<dbReference type="STRING" id="106004.A0A1Y2G035"/>
<dbReference type="AlphaFoldDB" id="A0A1Y2G035"/>